<organism evidence="1 2">
    <name type="scientific">Halopelagius fulvigenes</name>
    <dbReference type="NCBI Taxonomy" id="1198324"/>
    <lineage>
        <taxon>Archaea</taxon>
        <taxon>Methanobacteriati</taxon>
        <taxon>Methanobacteriota</taxon>
        <taxon>Stenosarchaea group</taxon>
        <taxon>Halobacteria</taxon>
        <taxon>Halobacteriales</taxon>
        <taxon>Haloferacaceae</taxon>
    </lineage>
</organism>
<reference evidence="1 2" key="1">
    <citation type="journal article" date="2019" name="Int. J. Syst. Evol. Microbiol.">
        <title>The Global Catalogue of Microorganisms (GCM) 10K type strain sequencing project: providing services to taxonomists for standard genome sequencing and annotation.</title>
        <authorList>
            <consortium name="The Broad Institute Genomics Platform"/>
            <consortium name="The Broad Institute Genome Sequencing Center for Infectious Disease"/>
            <person name="Wu L."/>
            <person name="Ma J."/>
        </authorList>
    </citation>
    <scope>NUCLEOTIDE SEQUENCE [LARGE SCALE GENOMIC DNA]</scope>
    <source>
        <strain evidence="1 2">YIM 94188</strain>
    </source>
</reference>
<evidence type="ECO:0000313" key="1">
    <source>
        <dbReference type="EMBL" id="MFC6823463.1"/>
    </source>
</evidence>
<gene>
    <name evidence="1" type="ORF">ACFQEV_00365</name>
</gene>
<evidence type="ECO:0000313" key="2">
    <source>
        <dbReference type="Proteomes" id="UP001596408"/>
    </source>
</evidence>
<dbReference type="EMBL" id="JBHSXH010000002">
    <property type="protein sequence ID" value="MFC6823463.1"/>
    <property type="molecule type" value="Genomic_DNA"/>
</dbReference>
<name>A0ABD5TSB1_9EURY</name>
<accession>A0ABD5TSB1</accession>
<protein>
    <submittedName>
        <fullName evidence="1">Uncharacterized protein</fullName>
    </submittedName>
</protein>
<dbReference type="RefSeq" id="WP_379691895.1">
    <property type="nucleotide sequence ID" value="NZ_JBHSXH010000002.1"/>
</dbReference>
<comment type="caution">
    <text evidence="1">The sequence shown here is derived from an EMBL/GenBank/DDBJ whole genome shotgun (WGS) entry which is preliminary data.</text>
</comment>
<dbReference type="AlphaFoldDB" id="A0ABD5TSB1"/>
<dbReference type="Proteomes" id="UP001596408">
    <property type="component" value="Unassembled WGS sequence"/>
</dbReference>
<keyword evidence="2" id="KW-1185">Reference proteome</keyword>
<sequence length="292" mass="31570">MACPDPADVFDDVDADAADLTILPAEGHTPLTFNLDLPETSVVVELTPNGEDQFDLEVLADGTPLHADTVSKAFFDAGVDRDHFTTTAARLVAGVASVPEDEAAAALADVLDEIRDLFVEGDLHVVGEEVRELAEKVVAVTYSSDEGTEYTVTFNDVSFSSSGFAYVRSQTTIPAARWADSHNPPNLPPVAGRVLNGSEGVPRWQAIRRIWSAQATMGEAPPRKYSVTGEDLRKWGELPKTGTNVEEVVDAVEEHSRFSDVFRAVACADRDLLRNAIRELGLEDEINMGVMG</sequence>
<proteinExistence type="predicted"/>